<evidence type="ECO:0000256" key="1">
    <source>
        <dbReference type="ARBA" id="ARBA00008455"/>
    </source>
</evidence>
<gene>
    <name evidence="8" type="primary">LOC100905496</name>
</gene>
<dbReference type="InterPro" id="IPR039417">
    <property type="entry name" value="Peptidase_C1A_papain-like"/>
</dbReference>
<evidence type="ECO:0000256" key="3">
    <source>
        <dbReference type="ARBA" id="ARBA00022801"/>
    </source>
</evidence>
<sequence>MRFQYCSWLLVVFPQLSVADDKLLQYKTHYADEVRSLRRFYCRSDGSIPTETLRMIPCQNQRFSEVERLIISNNADPRSKIALRFYPESLYSREEFARRRLGFIPQNLKPNKLVIPKKPSKRSADQYLNYADLGYVTPVKDQGDCGACYSFSAMAVLESAILRHYGAKKDFSVQQGLDCTFHRYDLMNYGCQGGHPFYVLLHATRYEIVNETQYGYRNRLGTCQISEKKQILDLTAAVVSLDNSDEALKQVLRELGPVSVAVAVGESSFKHYAGGIITECGNELDHAVLLVGYKDTSEESYWIIKNSWGSKWGEGGFARIKMGSSCNIALDNPIGVLVNAY</sequence>
<organism evidence="7 8">
    <name type="scientific">Galendromus occidentalis</name>
    <name type="common">western predatory mite</name>
    <dbReference type="NCBI Taxonomy" id="34638"/>
    <lineage>
        <taxon>Eukaryota</taxon>
        <taxon>Metazoa</taxon>
        <taxon>Ecdysozoa</taxon>
        <taxon>Arthropoda</taxon>
        <taxon>Chelicerata</taxon>
        <taxon>Arachnida</taxon>
        <taxon>Acari</taxon>
        <taxon>Parasitiformes</taxon>
        <taxon>Mesostigmata</taxon>
        <taxon>Gamasina</taxon>
        <taxon>Phytoseioidea</taxon>
        <taxon>Phytoseiidae</taxon>
        <taxon>Typhlodrominae</taxon>
        <taxon>Galendromus</taxon>
    </lineage>
</organism>
<dbReference type="SMART" id="SM00645">
    <property type="entry name" value="Pept_C1"/>
    <property type="match status" value="1"/>
</dbReference>
<dbReference type="SUPFAM" id="SSF54001">
    <property type="entry name" value="Cysteine proteinases"/>
    <property type="match status" value="1"/>
</dbReference>
<dbReference type="RefSeq" id="XP_003747025.2">
    <property type="nucleotide sequence ID" value="XM_003746977.3"/>
</dbReference>
<keyword evidence="5" id="KW-0732">Signal</keyword>
<dbReference type="PANTHER" id="PTHR12411">
    <property type="entry name" value="CYSTEINE PROTEASE FAMILY C1-RELATED"/>
    <property type="match status" value="1"/>
</dbReference>
<dbReference type="InterPro" id="IPR000169">
    <property type="entry name" value="Pept_cys_AS"/>
</dbReference>
<evidence type="ECO:0000313" key="8">
    <source>
        <dbReference type="RefSeq" id="XP_003747025.2"/>
    </source>
</evidence>
<dbReference type="GeneID" id="100905496"/>
<keyword evidence="4" id="KW-0788">Thiol protease</keyword>
<dbReference type="Proteomes" id="UP000694867">
    <property type="component" value="Unplaced"/>
</dbReference>
<dbReference type="InterPro" id="IPR038765">
    <property type="entry name" value="Papain-like_cys_pep_sf"/>
</dbReference>
<dbReference type="Pfam" id="PF00112">
    <property type="entry name" value="Peptidase_C1"/>
    <property type="match status" value="1"/>
</dbReference>
<dbReference type="InterPro" id="IPR000668">
    <property type="entry name" value="Peptidase_C1A_C"/>
</dbReference>
<evidence type="ECO:0000313" key="7">
    <source>
        <dbReference type="Proteomes" id="UP000694867"/>
    </source>
</evidence>
<comment type="similarity">
    <text evidence="1">Belongs to the peptidase C1 family.</text>
</comment>
<dbReference type="GO" id="GO:0006508">
    <property type="term" value="P:proteolysis"/>
    <property type="evidence" value="ECO:0007669"/>
    <property type="project" value="UniProtKB-KW"/>
</dbReference>
<dbReference type="InterPro" id="IPR013128">
    <property type="entry name" value="Peptidase_C1A"/>
</dbReference>
<feature type="domain" description="Peptidase C1A papain C-terminal" evidence="6">
    <location>
        <begin position="124"/>
        <end position="337"/>
    </location>
</feature>
<keyword evidence="2" id="KW-0645">Protease</keyword>
<keyword evidence="3" id="KW-0378">Hydrolase</keyword>
<accession>A0AAJ6VZE5</accession>
<dbReference type="CDD" id="cd02248">
    <property type="entry name" value="Peptidase_C1A"/>
    <property type="match status" value="1"/>
</dbReference>
<feature type="signal peptide" evidence="5">
    <location>
        <begin position="1"/>
        <end position="19"/>
    </location>
</feature>
<evidence type="ECO:0000256" key="4">
    <source>
        <dbReference type="ARBA" id="ARBA00022807"/>
    </source>
</evidence>
<protein>
    <submittedName>
        <fullName evidence="8">Cathepsin L1</fullName>
    </submittedName>
</protein>
<dbReference type="PROSITE" id="PS00139">
    <property type="entry name" value="THIOL_PROTEASE_CYS"/>
    <property type="match status" value="1"/>
</dbReference>
<evidence type="ECO:0000259" key="6">
    <source>
        <dbReference type="SMART" id="SM00645"/>
    </source>
</evidence>
<dbReference type="KEGG" id="goe:100905496"/>
<dbReference type="Gene3D" id="3.90.70.10">
    <property type="entry name" value="Cysteine proteinases"/>
    <property type="match status" value="1"/>
</dbReference>
<name>A0AAJ6VZE5_9ACAR</name>
<dbReference type="PRINTS" id="PR00705">
    <property type="entry name" value="PAPAIN"/>
</dbReference>
<keyword evidence="7" id="KW-1185">Reference proteome</keyword>
<proteinExistence type="inferred from homology"/>
<dbReference type="GO" id="GO:0008234">
    <property type="term" value="F:cysteine-type peptidase activity"/>
    <property type="evidence" value="ECO:0007669"/>
    <property type="project" value="UniProtKB-KW"/>
</dbReference>
<evidence type="ECO:0000256" key="5">
    <source>
        <dbReference type="SAM" id="SignalP"/>
    </source>
</evidence>
<reference evidence="8" key="1">
    <citation type="submission" date="2025-08" db="UniProtKB">
        <authorList>
            <consortium name="RefSeq"/>
        </authorList>
    </citation>
    <scope>IDENTIFICATION</scope>
</reference>
<dbReference type="AlphaFoldDB" id="A0AAJ6VZE5"/>
<feature type="chain" id="PRO_5042560887" evidence="5">
    <location>
        <begin position="20"/>
        <end position="341"/>
    </location>
</feature>
<evidence type="ECO:0000256" key="2">
    <source>
        <dbReference type="ARBA" id="ARBA00022670"/>
    </source>
</evidence>